<gene>
    <name evidence="3" type="ORF">H6D15_02030</name>
</gene>
<dbReference type="EMBL" id="JACJMO010000002">
    <property type="protein sequence ID" value="MBM6856394.1"/>
    <property type="molecule type" value="Genomic_DNA"/>
</dbReference>
<dbReference type="PANTHER" id="PTHR33678">
    <property type="entry name" value="BLL1576 PROTEIN"/>
    <property type="match status" value="1"/>
</dbReference>
<evidence type="ECO:0000313" key="3">
    <source>
        <dbReference type="EMBL" id="MBM6856394.1"/>
    </source>
</evidence>
<dbReference type="NCBIfam" id="NF033517">
    <property type="entry name" value="transpos_IS66"/>
    <property type="match status" value="1"/>
</dbReference>
<feature type="domain" description="Transposase IS66 central" evidence="2">
    <location>
        <begin position="224"/>
        <end position="507"/>
    </location>
</feature>
<dbReference type="PANTHER" id="PTHR33678:SF2">
    <property type="match status" value="1"/>
</dbReference>
<dbReference type="RefSeq" id="WP_204970915.1">
    <property type="nucleotide sequence ID" value="NZ_JAAZTS010000002.1"/>
</dbReference>
<sequence>MNSMEKSMLLDELFALRKADKEREAKLLEKLDRMTEQLLALNENSQRLLRQNDELKRMLSDRDALIEKLRKENAALKEQKKLSDKNRFDGKTQKLSSKNRGSDSREADKEDFDGSSTPNLPSEERGTDIPSSAGSKQERPYRQGISYKRMKADKSVCHDFDFCRLPKEAVIIKTFHKYSYEQVSYILEHRYQVVRYKLPDGRICEGYLSKDGGPDYMDVVPGTHASADFLAHLAFNHFVLNVPYYREMYRLNDHGMFLSRMTLTNWLEKGAGFTKRLVETLKNMAMEKDAIVNCDETWCKVKVQDRYRKRYIWCLVNREEKIVIYCYEEGSRSRDALKNILGDRQIKALQSDGYNVYMYLEDRLYDTEHLCCLAHARAKFVYAYEQGGDLNAKQMLEYIGWLYGQEDSYRQSGLTAEEITRQRNSLRTKEVIGRMRSFLNVLTSEGHPPRGDLMEKAVNYLKNFWNQIFAYLKDGRYSIDNTIAERFIRPLAGERKNSLFFGSNRMANVSAAYHTLISTCRANGISALAYLKNLFREVVKGRRDYENLLPITIGINTNKL</sequence>
<keyword evidence="4" id="KW-1185">Reference proteome</keyword>
<feature type="compositionally biased region" description="Basic and acidic residues" evidence="1">
    <location>
        <begin position="77"/>
        <end position="92"/>
    </location>
</feature>
<dbReference type="Pfam" id="PF03050">
    <property type="entry name" value="DDE_Tnp_IS66"/>
    <property type="match status" value="1"/>
</dbReference>
<evidence type="ECO:0000313" key="4">
    <source>
        <dbReference type="Proteomes" id="UP000698924"/>
    </source>
</evidence>
<protein>
    <submittedName>
        <fullName evidence="3">IS66 family transposase</fullName>
    </submittedName>
</protein>
<comment type="caution">
    <text evidence="3">The sequence shown here is derived from an EMBL/GenBank/DDBJ whole genome shotgun (WGS) entry which is preliminary data.</text>
</comment>
<feature type="region of interest" description="Disordered" evidence="1">
    <location>
        <begin position="77"/>
        <end position="141"/>
    </location>
</feature>
<dbReference type="InterPro" id="IPR052344">
    <property type="entry name" value="Transposase-related"/>
</dbReference>
<proteinExistence type="predicted"/>
<evidence type="ECO:0000256" key="1">
    <source>
        <dbReference type="SAM" id="MobiDB-lite"/>
    </source>
</evidence>
<dbReference type="Proteomes" id="UP000698924">
    <property type="component" value="Unassembled WGS sequence"/>
</dbReference>
<name>A0AA40ZRC5_9BACT</name>
<dbReference type="AlphaFoldDB" id="A0AA40ZRC5"/>
<reference evidence="3 4" key="1">
    <citation type="journal article" date="2021" name="Sci. Rep.">
        <title>The distribution of antibiotic resistance genes in chicken gut microbiota commensals.</title>
        <authorList>
            <person name="Juricova H."/>
            <person name="Matiasovicova J."/>
            <person name="Kubasova T."/>
            <person name="Cejkova D."/>
            <person name="Rychlik I."/>
        </authorList>
    </citation>
    <scope>NUCLEOTIDE SEQUENCE [LARGE SCALE GENOMIC DNA]</scope>
    <source>
        <strain evidence="3 4">An421</strain>
    </source>
</reference>
<dbReference type="InterPro" id="IPR004291">
    <property type="entry name" value="Transposase_IS66_central"/>
</dbReference>
<accession>A0AA40ZRC5</accession>
<organism evidence="3 4">
    <name type="scientific">Caecibacteroides pullorum</name>
    <dbReference type="NCBI Taxonomy" id="2725562"/>
    <lineage>
        <taxon>Bacteria</taxon>
        <taxon>Pseudomonadati</taxon>
        <taxon>Bacteroidota</taxon>
        <taxon>Bacteroidia</taxon>
        <taxon>Bacteroidales</taxon>
        <taxon>Bacteroidaceae</taxon>
        <taxon>Caecibacteroides</taxon>
    </lineage>
</organism>
<evidence type="ECO:0000259" key="2">
    <source>
        <dbReference type="Pfam" id="PF03050"/>
    </source>
</evidence>